<evidence type="ECO:0000313" key="3">
    <source>
        <dbReference type="EMBL" id="OSS49293.1"/>
    </source>
</evidence>
<dbReference type="OMA" id="IRQSDPF"/>
<gene>
    <name evidence="3" type="ORF">B5807_05311</name>
</gene>
<feature type="region of interest" description="Disordered" evidence="1">
    <location>
        <begin position="274"/>
        <end position="403"/>
    </location>
</feature>
<feature type="compositionally biased region" description="Pro residues" evidence="1">
    <location>
        <begin position="69"/>
        <end position="79"/>
    </location>
</feature>
<dbReference type="InParanoid" id="A0A1Y2LZX2"/>
<feature type="compositionally biased region" description="Low complexity" evidence="1">
    <location>
        <begin position="536"/>
        <end position="549"/>
    </location>
</feature>
<keyword evidence="2" id="KW-0812">Transmembrane</keyword>
<feature type="transmembrane region" description="Helical" evidence="2">
    <location>
        <begin position="211"/>
        <end position="236"/>
    </location>
</feature>
<sequence length="614" mass="63771">MASPQESITTVNGRRCTRSRARTAAQSTSTPVATPTAAAPTESTTSTTVQEAPSTQQTAASPPVSQQLQPPPPPPPSSSPPVESSAVVSSPAPQTTSSSTAAAIVSSLPSSQSLSTAPAVAQPVVTPSTDITKSTSVAAVPDIAQSDVSSQSLSTATSVADLLSRTKSAVTSVPTRDALGIIAPEPGSHSSGSGHGGEEHSSSHSDSGASIGGIVGGTIGGVVGLALLGVLLFFCIRRRKAREEGWNEKNEERSGFASTLKAVPAGLFARLRNEKTGPLNNPYQRHQSRSSVGSVYSTTSSGQRRSMSESQGQAAAGGGFVRRMSSKKSERNVLRKKTSSVSSQAPFIGITEEPARGNNNIGYDRTAGSSPEASGNLRISNPGTLQQRTLGPSPPQPTATPRVARDPFASLIDQIDGAPDWLRESNWTSSSASNHRRTQSSVSVLPSHPPSSVYSMDPFADPSPIPPMPTQTSTSQQPKPPVNTYSAFPVTRDSAFTFFGEPGPSRPGTSVFGPGLPSNPGASRSAANVFDTRAMTPGPLTGGPPTSTSRLDRQSDPFDLDRPEVLSFKGIMNQMRDSIARTATVRSRRTSSVGNWFGREASPAPALNGPSVRR</sequence>
<feature type="compositionally biased region" description="Basic and acidic residues" evidence="1">
    <location>
        <begin position="550"/>
        <end position="561"/>
    </location>
</feature>
<feature type="compositionally biased region" description="Low complexity" evidence="1">
    <location>
        <begin position="582"/>
        <end position="593"/>
    </location>
</feature>
<feature type="compositionally biased region" description="Low complexity" evidence="1">
    <location>
        <begin position="289"/>
        <end position="302"/>
    </location>
</feature>
<dbReference type="STRING" id="105696.A0A1Y2LZX2"/>
<organism evidence="3 4">
    <name type="scientific">Epicoccum nigrum</name>
    <name type="common">Soil fungus</name>
    <name type="synonym">Epicoccum purpurascens</name>
    <dbReference type="NCBI Taxonomy" id="105696"/>
    <lineage>
        <taxon>Eukaryota</taxon>
        <taxon>Fungi</taxon>
        <taxon>Dikarya</taxon>
        <taxon>Ascomycota</taxon>
        <taxon>Pezizomycotina</taxon>
        <taxon>Dothideomycetes</taxon>
        <taxon>Pleosporomycetidae</taxon>
        <taxon>Pleosporales</taxon>
        <taxon>Pleosporineae</taxon>
        <taxon>Didymellaceae</taxon>
        <taxon>Epicoccum</taxon>
    </lineage>
</organism>
<keyword evidence="2" id="KW-0472">Membrane</keyword>
<keyword evidence="2" id="KW-1133">Transmembrane helix</keyword>
<feature type="compositionally biased region" description="Low complexity" evidence="1">
    <location>
        <begin position="80"/>
        <end position="115"/>
    </location>
</feature>
<reference evidence="3 4" key="1">
    <citation type="journal article" date="2017" name="Genome Announc.">
        <title>Genome sequence of the saprophytic ascomycete Epicoccum nigrum ICMP 19927 strain isolated from New Zealand.</title>
        <authorList>
            <person name="Fokin M."/>
            <person name="Fleetwood D."/>
            <person name="Weir B.S."/>
            <person name="Villas-Boas S.G."/>
        </authorList>
    </citation>
    <scope>NUCLEOTIDE SEQUENCE [LARGE SCALE GENOMIC DNA]</scope>
    <source>
        <strain evidence="3 4">ICMP 19927</strain>
    </source>
</reference>
<feature type="compositionally biased region" description="Low complexity" evidence="1">
    <location>
        <begin position="22"/>
        <end position="52"/>
    </location>
</feature>
<name>A0A1Y2LZX2_EPING</name>
<accession>A0A1Y2LZX2</accession>
<evidence type="ECO:0000256" key="1">
    <source>
        <dbReference type="SAM" id="MobiDB-lite"/>
    </source>
</evidence>
<evidence type="ECO:0000256" key="2">
    <source>
        <dbReference type="SAM" id="Phobius"/>
    </source>
</evidence>
<feature type="compositionally biased region" description="Polar residues" evidence="1">
    <location>
        <begin position="1"/>
        <end position="12"/>
    </location>
</feature>
<evidence type="ECO:0000313" key="4">
    <source>
        <dbReference type="Proteomes" id="UP000193240"/>
    </source>
</evidence>
<feature type="region of interest" description="Disordered" evidence="1">
    <location>
        <begin position="430"/>
        <end position="561"/>
    </location>
</feature>
<dbReference type="AlphaFoldDB" id="A0A1Y2LZX2"/>
<feature type="region of interest" description="Disordered" evidence="1">
    <location>
        <begin position="582"/>
        <end position="614"/>
    </location>
</feature>
<feature type="compositionally biased region" description="Polar residues" evidence="1">
    <location>
        <begin position="357"/>
        <end position="390"/>
    </location>
</feature>
<feature type="compositionally biased region" description="Low complexity" evidence="1">
    <location>
        <begin position="59"/>
        <end position="68"/>
    </location>
</feature>
<dbReference type="Proteomes" id="UP000193240">
    <property type="component" value="Unassembled WGS sequence"/>
</dbReference>
<proteinExistence type="predicted"/>
<protein>
    <submittedName>
        <fullName evidence="3">Uncharacterized protein</fullName>
    </submittedName>
</protein>
<keyword evidence="4" id="KW-1185">Reference proteome</keyword>
<feature type="compositionally biased region" description="Low complexity" evidence="1">
    <location>
        <begin position="440"/>
        <end position="455"/>
    </location>
</feature>
<feature type="region of interest" description="Disordered" evidence="1">
    <location>
        <begin position="1"/>
        <end position="121"/>
    </location>
</feature>
<feature type="region of interest" description="Disordered" evidence="1">
    <location>
        <begin position="175"/>
        <end position="209"/>
    </location>
</feature>
<dbReference type="EMBL" id="KZ107844">
    <property type="protein sequence ID" value="OSS49293.1"/>
    <property type="molecule type" value="Genomic_DNA"/>
</dbReference>